<dbReference type="EMBL" id="CAADFS010000089">
    <property type="protein sequence ID" value="VFK50078.1"/>
    <property type="molecule type" value="Genomic_DNA"/>
</dbReference>
<proteinExistence type="predicted"/>
<protein>
    <submittedName>
        <fullName evidence="1">Uncharacterized protein</fullName>
    </submittedName>
</protein>
<name>A0A450Z8T0_9GAMM</name>
<evidence type="ECO:0000313" key="1">
    <source>
        <dbReference type="EMBL" id="VFK50078.1"/>
    </source>
</evidence>
<sequence length="182" mass="19390">MTRPRNPPYSLYLPMAFGYVALGETDVTWALTGWRGWGCRMGLIRKVWGKERTPTKADAGIVCLGLLHGIASMWAGRSIAYSSSVRIRSSPWIASAFQSASASVMGSKNSSASGHNGEIALFGQSGDLDALFVAEDGGDDRERRRGVLGPVPASRFIDLDTRDAAAGEDGRGAGGIGTYRFT</sequence>
<accession>A0A450Z8T0</accession>
<dbReference type="AlphaFoldDB" id="A0A450Z8T0"/>
<reference evidence="1" key="1">
    <citation type="submission" date="2019-02" db="EMBL/GenBank/DDBJ databases">
        <authorList>
            <person name="Gruber-Vodicka R. H."/>
            <person name="Seah K. B. B."/>
        </authorList>
    </citation>
    <scope>NUCLEOTIDE SEQUENCE</scope>
    <source>
        <strain evidence="1">BECK_BZ123</strain>
    </source>
</reference>
<gene>
    <name evidence="1" type="ORF">BECKTC1821D_GA0114238_108911</name>
</gene>
<organism evidence="1">
    <name type="scientific">Candidatus Kentrum sp. TC</name>
    <dbReference type="NCBI Taxonomy" id="2126339"/>
    <lineage>
        <taxon>Bacteria</taxon>
        <taxon>Pseudomonadati</taxon>
        <taxon>Pseudomonadota</taxon>
        <taxon>Gammaproteobacteria</taxon>
        <taxon>Candidatus Kentrum</taxon>
    </lineage>
</organism>